<evidence type="ECO:0000313" key="1">
    <source>
        <dbReference type="EMBL" id="JAU78172.1"/>
    </source>
</evidence>
<accession>A0A1J3IFR2</accession>
<gene>
    <name evidence="1" type="ORF">MP_TR26762_c2_g1_i1_g.78840</name>
</gene>
<dbReference type="InterPro" id="IPR024768">
    <property type="entry name" value="Marf1"/>
</dbReference>
<proteinExistence type="predicted"/>
<dbReference type="GO" id="GO:0010468">
    <property type="term" value="P:regulation of gene expression"/>
    <property type="evidence" value="ECO:0007669"/>
    <property type="project" value="InterPro"/>
</dbReference>
<protein>
    <recommendedName>
        <fullName evidence="2">NYN domain-containing protein</fullName>
    </recommendedName>
</protein>
<evidence type="ECO:0008006" key="2">
    <source>
        <dbReference type="Google" id="ProtNLM"/>
    </source>
</evidence>
<dbReference type="EMBL" id="GEVM01027766">
    <property type="protein sequence ID" value="JAU78172.1"/>
    <property type="molecule type" value="Transcribed_RNA"/>
</dbReference>
<dbReference type="AlphaFoldDB" id="A0A1J3IFR2"/>
<dbReference type="PANTHER" id="PTHR14379">
    <property type="entry name" value="LIMKAIN B LKAP"/>
    <property type="match status" value="1"/>
</dbReference>
<dbReference type="GO" id="GO:0005777">
    <property type="term" value="C:peroxisome"/>
    <property type="evidence" value="ECO:0007669"/>
    <property type="project" value="InterPro"/>
</dbReference>
<reference evidence="1" key="1">
    <citation type="submission" date="2016-07" db="EMBL/GenBank/DDBJ databases">
        <title>De novo transcriptome assembly of four accessions of the metal hyperaccumulator plant Noccaea caerulescens.</title>
        <authorList>
            <person name="Blande D."/>
            <person name="Halimaa P."/>
            <person name="Tervahauta A.I."/>
            <person name="Aarts M.G."/>
            <person name="Karenlampi S.O."/>
        </authorList>
    </citation>
    <scope>NUCLEOTIDE SEQUENCE</scope>
</reference>
<name>A0A1J3IFR2_NOCCA</name>
<dbReference type="PANTHER" id="PTHR14379:SF7">
    <property type="entry name" value="ENDONUCLEASE OR GLYCOSYL HYDROLASE-RELATED"/>
    <property type="match status" value="1"/>
</dbReference>
<sequence>MAEDLSNGEDVEDLSKFNDYSSRTTNVFWDVVRCPIPAKASLQSVRSTIRDALGEMGLYNCITLLAYGAKMSHSKDDLYAAGFIYRPEGDLAVHLISFSRTFSRQTLIVITEPDPESELHRVLKCLQSRQNDILVVNPKGQFIFDSVESVIGCTQDVDGGKPIIEGRRMEDTPLVITSLSSLASLFQGCERKGFVFWDVVEYPVPSFFIPNLASSIRSAFQRMGHDGCVEILAFGGDKLKLLTIDYFKDELHKAGIICIPHGFSEEALRLFAAPFRPRTLMIIPKPDPDSELHRVHTLLKQRNHHVLLVKPPGDKDSNEYETFLHHAPSIVRCTDSLYGGKPIIGGRRRTEDAHVIQDFSKRITFVKGGTVGVFWSLEDFPFPAGWSPDEIYKKIQSAFGAHGYESNMSIWAYVADDKEGDFLKYKTWKSSIYFLPGGGDKSARRNRMLHDIALWGSDVFTCSHGFPFPATLVIVSDKDKVRADKVFSHRLRMMIWHQYNVWFLTPTPTLKADDSNWLTSVSEDVYAFPE</sequence>
<organism evidence="1">
    <name type="scientific">Noccaea caerulescens</name>
    <name type="common">Alpine penny-cress</name>
    <name type="synonym">Thlaspi caerulescens</name>
    <dbReference type="NCBI Taxonomy" id="107243"/>
    <lineage>
        <taxon>Eukaryota</taxon>
        <taxon>Viridiplantae</taxon>
        <taxon>Streptophyta</taxon>
        <taxon>Embryophyta</taxon>
        <taxon>Tracheophyta</taxon>
        <taxon>Spermatophyta</taxon>
        <taxon>Magnoliopsida</taxon>
        <taxon>eudicotyledons</taxon>
        <taxon>Gunneridae</taxon>
        <taxon>Pentapetalae</taxon>
        <taxon>rosids</taxon>
        <taxon>malvids</taxon>
        <taxon>Brassicales</taxon>
        <taxon>Brassicaceae</taxon>
        <taxon>Coluteocarpeae</taxon>
        <taxon>Noccaea</taxon>
    </lineage>
</organism>